<dbReference type="AlphaFoldDB" id="A0A9E7MWZ6"/>
<keyword evidence="2" id="KW-1185">Reference proteome</keyword>
<dbReference type="KEGG" id="tagg:NF865_09140"/>
<accession>A0A9E7MWZ6</accession>
<reference evidence="1" key="2">
    <citation type="submission" date="2022-06" db="EMBL/GenBank/DDBJ databases">
        <authorList>
            <person name="Park Y.-J."/>
        </authorList>
    </citation>
    <scope>NUCLEOTIDE SEQUENCE</scope>
    <source>
        <strain evidence="1">TY</strain>
    </source>
</reference>
<dbReference type="EMBL" id="CP099582">
    <property type="protein sequence ID" value="USS40454.1"/>
    <property type="molecule type" value="Genomic_DNA"/>
</dbReference>
<protein>
    <submittedName>
        <fullName evidence="1">DUF257 domain-containing protein</fullName>
    </submittedName>
</protein>
<evidence type="ECO:0000313" key="1">
    <source>
        <dbReference type="EMBL" id="USS40454.1"/>
    </source>
</evidence>
<dbReference type="InterPro" id="IPR005489">
    <property type="entry name" value="DUF257"/>
</dbReference>
<dbReference type="Gene3D" id="3.40.50.11570">
    <property type="entry name" value="Protein of unknown function DUF257"/>
    <property type="match status" value="1"/>
</dbReference>
<dbReference type="Proteomes" id="UP001055732">
    <property type="component" value="Chromosome"/>
</dbReference>
<dbReference type="Pfam" id="PF03192">
    <property type="entry name" value="DUF257"/>
    <property type="match status" value="1"/>
</dbReference>
<evidence type="ECO:0000313" key="2">
    <source>
        <dbReference type="Proteomes" id="UP001055732"/>
    </source>
</evidence>
<name>A0A9E7MWZ6_THEAG</name>
<reference evidence="1" key="1">
    <citation type="journal article" date="1998" name="Int. J. Syst. Bacteriol. 48 Pt">
        <title>Thermococcus guaymasensis sp. nov. and Thermococcus aggregans sp. nov., two novel thermophilic archaea isolated from the Guaymas Basin hydrothermal vent site.</title>
        <authorList>
            <person name="Canganella F."/>
            <person name="Jones W.J."/>
            <person name="Gambacorta A."/>
            <person name="Antranikian G."/>
        </authorList>
    </citation>
    <scope>NUCLEOTIDE SEQUENCE</scope>
    <source>
        <strain evidence="1">TY</strain>
    </source>
</reference>
<sequence>MYKAQLELAGIDTSFLNDVKVVKLGGRLNVGQVVGRIRVEELAIQEHEYRKVFDSLLREREIVINPILGFEKIFSLAESTREVFRIVNDVLSFVGDKRRIAFYFINTDVLERAVPDALPLLEELATTIVEVTTEGKLYRFSVVKSVNNELSGLEFTLP</sequence>
<dbReference type="RefSeq" id="WP_253304410.1">
    <property type="nucleotide sequence ID" value="NZ_CP099582.1"/>
</dbReference>
<organism evidence="1 2">
    <name type="scientific">Thermococcus aggregans</name>
    <dbReference type="NCBI Taxonomy" id="110163"/>
    <lineage>
        <taxon>Archaea</taxon>
        <taxon>Methanobacteriati</taxon>
        <taxon>Methanobacteriota</taxon>
        <taxon>Thermococci</taxon>
        <taxon>Thermococcales</taxon>
        <taxon>Thermococcaceae</taxon>
        <taxon>Thermococcus</taxon>
    </lineage>
</organism>
<proteinExistence type="predicted"/>
<gene>
    <name evidence="1" type="ORF">NF865_09140</name>
</gene>